<keyword evidence="3" id="KW-1185">Reference proteome</keyword>
<proteinExistence type="predicted"/>
<organism evidence="2 3">
    <name type="scientific">Podarcis lilfordi</name>
    <name type="common">Lilford's wall lizard</name>
    <dbReference type="NCBI Taxonomy" id="74358"/>
    <lineage>
        <taxon>Eukaryota</taxon>
        <taxon>Metazoa</taxon>
        <taxon>Chordata</taxon>
        <taxon>Craniata</taxon>
        <taxon>Vertebrata</taxon>
        <taxon>Euteleostomi</taxon>
        <taxon>Lepidosauria</taxon>
        <taxon>Squamata</taxon>
        <taxon>Bifurcata</taxon>
        <taxon>Unidentata</taxon>
        <taxon>Episquamata</taxon>
        <taxon>Laterata</taxon>
        <taxon>Lacertibaenia</taxon>
        <taxon>Lacertidae</taxon>
        <taxon>Podarcis</taxon>
    </lineage>
</organism>
<evidence type="ECO:0000313" key="3">
    <source>
        <dbReference type="Proteomes" id="UP001178461"/>
    </source>
</evidence>
<evidence type="ECO:0000313" key="2">
    <source>
        <dbReference type="EMBL" id="CAI5764270.1"/>
    </source>
</evidence>
<dbReference type="EMBL" id="OX395126">
    <property type="protein sequence ID" value="CAI5764270.1"/>
    <property type="molecule type" value="Genomic_DNA"/>
</dbReference>
<feature type="compositionally biased region" description="Basic and acidic residues" evidence="1">
    <location>
        <begin position="10"/>
        <end position="19"/>
    </location>
</feature>
<dbReference type="Proteomes" id="UP001178461">
    <property type="component" value="Chromosome 1"/>
</dbReference>
<dbReference type="AlphaFoldDB" id="A0AA35JQH9"/>
<protein>
    <submittedName>
        <fullName evidence="2">Uncharacterized protein</fullName>
    </submittedName>
</protein>
<accession>A0AA35JQH9</accession>
<sequence>MQPTQPSDRACGRDGEGESRLAVTAAGAAAAQASPGPRRHLPGPDCARHDGPAETGRQPLPELGGCRGAERATRLPLQPGPGGTFAVSSAVGLHSLL</sequence>
<gene>
    <name evidence="2" type="ORF">PODLI_1B004922</name>
</gene>
<evidence type="ECO:0000256" key="1">
    <source>
        <dbReference type="SAM" id="MobiDB-lite"/>
    </source>
</evidence>
<feature type="compositionally biased region" description="Low complexity" evidence="1">
    <location>
        <begin position="22"/>
        <end position="33"/>
    </location>
</feature>
<feature type="region of interest" description="Disordered" evidence="1">
    <location>
        <begin position="1"/>
        <end position="66"/>
    </location>
</feature>
<name>A0AA35JQH9_9SAUR</name>
<reference evidence="2" key="1">
    <citation type="submission" date="2022-12" db="EMBL/GenBank/DDBJ databases">
        <authorList>
            <person name="Alioto T."/>
            <person name="Alioto T."/>
            <person name="Gomez Garrido J."/>
        </authorList>
    </citation>
    <scope>NUCLEOTIDE SEQUENCE</scope>
</reference>